<reference evidence="3 4" key="1">
    <citation type="submission" date="2024-07" db="EMBL/GenBank/DDBJ databases">
        <title>Uliginosibacterium flavum JJ3220;KACC:17644.</title>
        <authorList>
            <person name="Kim M.K."/>
        </authorList>
    </citation>
    <scope>NUCLEOTIDE SEQUENCE [LARGE SCALE GENOMIC DNA]</scope>
    <source>
        <strain evidence="3 4">KACC:17644</strain>
    </source>
</reference>
<evidence type="ECO:0000256" key="1">
    <source>
        <dbReference type="SAM" id="MobiDB-lite"/>
    </source>
</evidence>
<dbReference type="Pfam" id="PF00112">
    <property type="entry name" value="Peptidase_C1"/>
    <property type="match status" value="1"/>
</dbReference>
<organism evidence="3 4">
    <name type="scientific">Uliginosibacterium flavum</name>
    <dbReference type="NCBI Taxonomy" id="1396831"/>
    <lineage>
        <taxon>Bacteria</taxon>
        <taxon>Pseudomonadati</taxon>
        <taxon>Pseudomonadota</taxon>
        <taxon>Betaproteobacteria</taxon>
        <taxon>Rhodocyclales</taxon>
        <taxon>Zoogloeaceae</taxon>
        <taxon>Uliginosibacterium</taxon>
    </lineage>
</organism>
<dbReference type="EMBL" id="JBEWZI010000026">
    <property type="protein sequence ID" value="MET7016019.1"/>
    <property type="molecule type" value="Genomic_DNA"/>
</dbReference>
<dbReference type="PROSITE" id="PS51257">
    <property type="entry name" value="PROKAR_LIPOPROTEIN"/>
    <property type="match status" value="1"/>
</dbReference>
<evidence type="ECO:0000313" key="4">
    <source>
        <dbReference type="Proteomes" id="UP001549691"/>
    </source>
</evidence>
<feature type="domain" description="Peptidase C1A papain C-terminal" evidence="2">
    <location>
        <begin position="82"/>
        <end position="294"/>
    </location>
</feature>
<dbReference type="SUPFAM" id="SSF54001">
    <property type="entry name" value="Cysteine proteinases"/>
    <property type="match status" value="1"/>
</dbReference>
<feature type="region of interest" description="Disordered" evidence="1">
    <location>
        <begin position="32"/>
        <end position="54"/>
    </location>
</feature>
<dbReference type="PROSITE" id="PS00639">
    <property type="entry name" value="THIOL_PROTEASE_HIS"/>
    <property type="match status" value="1"/>
</dbReference>
<feature type="compositionally biased region" description="Low complexity" evidence="1">
    <location>
        <begin position="36"/>
        <end position="54"/>
    </location>
</feature>
<name>A0ABV2TQ20_9RHOO</name>
<dbReference type="SMART" id="SM00645">
    <property type="entry name" value="Pept_C1"/>
    <property type="match status" value="1"/>
</dbReference>
<evidence type="ECO:0000313" key="3">
    <source>
        <dbReference type="EMBL" id="MET7016019.1"/>
    </source>
</evidence>
<dbReference type="InterPro" id="IPR038765">
    <property type="entry name" value="Papain-like_cys_pep_sf"/>
</dbReference>
<dbReference type="InterPro" id="IPR022038">
    <property type="entry name" value="Ig-like_bact"/>
</dbReference>
<dbReference type="Pfam" id="PF07523">
    <property type="entry name" value="Big_3"/>
    <property type="match status" value="3"/>
</dbReference>
<dbReference type="InterPro" id="IPR025660">
    <property type="entry name" value="Pept_his_AS"/>
</dbReference>
<accession>A0ABV2TQ20</accession>
<dbReference type="Gene3D" id="3.90.70.10">
    <property type="entry name" value="Cysteine proteinases"/>
    <property type="match status" value="1"/>
</dbReference>
<keyword evidence="4" id="KW-1185">Reference proteome</keyword>
<proteinExistence type="predicted"/>
<evidence type="ECO:0000259" key="2">
    <source>
        <dbReference type="SMART" id="SM00645"/>
    </source>
</evidence>
<dbReference type="Proteomes" id="UP001549691">
    <property type="component" value="Unassembled WGS sequence"/>
</dbReference>
<protein>
    <submittedName>
        <fullName evidence="3">Bacterial Ig-like domain-containing protein</fullName>
    </submittedName>
</protein>
<dbReference type="InterPro" id="IPR000668">
    <property type="entry name" value="Peptidase_C1A_C"/>
</dbReference>
<gene>
    <name evidence="3" type="ORF">ABXR19_17670</name>
</gene>
<sequence length="825" mass="86039">MKTKFFFKATVAFLVLVVFFFITGCGGGGGGGGGSSSTSTSTSSSSSSSSGSTSAQAMGLKMLTAEQYQAIPQRSTYGAGDLPAAVDLTAKFPSPGSQGAQSSCVAWAVGYAVKSYQEALDHKWDVRTHTFSPAYIYNQINRGFDQGSTFSDALNLLVSQGDALNEDMPYRANDWTTQPSQAAITSASHHLAKSWARILPGDVKAALASGTPVLIGVRVYPDLRQLNTKNRIYDNYSGTDEGGHALVIIGYDDAQNAYKFLNSWGDTWGISGYGYISYDLVNDHVAELYVVEDVAETKTLSSIAVSTLPNKTQYFSGETFTSTGMVVTATYSDGSSSNFSGWTTSTPTMTRTGTQAVTVTASEAGVTRSTSFNITITAQTATLSSIAITTSALTTAFNVGDVFSTAGVVVTATYSNATTHVITGWTASAPSMQISGVKTVTITYTENAVTKTASYPITVTARTATLSSIAVSALPMKTSYVVGEAFSSSGLAITATFSDASSHIVTGWTLSSPSTSSAGSPTVIVTYTEAGVTKVTTFAITVVQASSLSYISITSLPTKIAYAVGDTFSATGLSVAASYTDGTSNAVTGWSVSAPSMTSAGTKSVTVTYAEGSVTRTATFSIIVAVAAPVLTSIVVSADKAEDAVGSESGLTFTIRTYDQSNNLLDLTDTTMTFSPSGSVTVKRTGSGTYSYTLKGTQPAIVSNATFAKGGISSNSLAYKLFKWGIQEALPYTNGSSGNVMRVTAVYLNYLWVPSILVDKTGGQAFLNGGQITLRQGSPSGTIVSYRDAVNTTTSIELSFSVAGTYYVTSGSMYVGAFNIIKLYR</sequence>
<dbReference type="CDD" id="cd02619">
    <property type="entry name" value="Peptidase_C1"/>
    <property type="match status" value="1"/>
</dbReference>
<dbReference type="RefSeq" id="WP_354602477.1">
    <property type="nucleotide sequence ID" value="NZ_JBEWZI010000026.1"/>
</dbReference>
<dbReference type="Gene3D" id="2.60.40.3630">
    <property type="match status" value="4"/>
</dbReference>
<comment type="caution">
    <text evidence="3">The sequence shown here is derived from an EMBL/GenBank/DDBJ whole genome shotgun (WGS) entry which is preliminary data.</text>
</comment>